<evidence type="ECO:0000256" key="1">
    <source>
        <dbReference type="ARBA" id="ARBA00022801"/>
    </source>
</evidence>
<sequence length="282" mass="31270">MVVNEEINIPKREESGVDSIGTARTTLKQHFVLVHGIGGGGWCWYKIRCLMENSGYKVSCIDLKSAGINQSDADSVLSFDDYNQPLLDFMSSLPENEQVILVGHSAGGLSITHACHKFAKKICLAVYVAATMLKLGFCTDEDLRDGVPDLSEFGDVYQLGFGLGIDKPPTSALIKKEFQREVIFNLSPHEDCTLAAMMLRPGPILALTSARFKESNEAEKVPRVYIRTKHDKVVKPEQQEAMIKRWPPLNVYELENSDHSPFFSTPFILFGVLVKAAAAFDV</sequence>
<dbReference type="GO" id="GO:0080030">
    <property type="term" value="F:methyl indole-3-acetate esterase activity"/>
    <property type="evidence" value="ECO:0000318"/>
    <property type="project" value="GO_Central"/>
</dbReference>
<dbReference type="InterPro" id="IPR000073">
    <property type="entry name" value="AB_hydrolase_1"/>
</dbReference>
<dbReference type="EMBL" id="CM001221">
    <property type="protein sequence ID" value="KEH28138.1"/>
    <property type="molecule type" value="Genomic_DNA"/>
</dbReference>
<evidence type="ECO:0000313" key="5">
    <source>
        <dbReference type="EMBL" id="RHN56344.1"/>
    </source>
</evidence>
<keyword evidence="7" id="KW-1185">Reference proteome</keyword>
<keyword evidence="1 5" id="KW-0378">Hydrolase</keyword>
<dbReference type="HOGENOM" id="CLU_046066_0_2_1"/>
<reference evidence="4 7" key="1">
    <citation type="journal article" date="2011" name="Nature">
        <title>The Medicago genome provides insight into the evolution of rhizobial symbioses.</title>
        <authorList>
            <person name="Young N.D."/>
            <person name="Debelle F."/>
            <person name="Oldroyd G.E."/>
            <person name="Geurts R."/>
            <person name="Cannon S.B."/>
            <person name="Udvardi M.K."/>
            <person name="Benedito V.A."/>
            <person name="Mayer K.F."/>
            <person name="Gouzy J."/>
            <person name="Schoof H."/>
            <person name="Van de Peer Y."/>
            <person name="Proost S."/>
            <person name="Cook D.R."/>
            <person name="Meyers B.C."/>
            <person name="Spannagl M."/>
            <person name="Cheung F."/>
            <person name="De Mita S."/>
            <person name="Krishnakumar V."/>
            <person name="Gundlach H."/>
            <person name="Zhou S."/>
            <person name="Mudge J."/>
            <person name="Bharti A.K."/>
            <person name="Murray J.D."/>
            <person name="Naoumkina M.A."/>
            <person name="Rosen B."/>
            <person name="Silverstein K.A."/>
            <person name="Tang H."/>
            <person name="Rombauts S."/>
            <person name="Zhao P.X."/>
            <person name="Zhou P."/>
            <person name="Barbe V."/>
            <person name="Bardou P."/>
            <person name="Bechner M."/>
            <person name="Bellec A."/>
            <person name="Berger A."/>
            <person name="Berges H."/>
            <person name="Bidwell S."/>
            <person name="Bisseling T."/>
            <person name="Choisne N."/>
            <person name="Couloux A."/>
            <person name="Denny R."/>
            <person name="Deshpande S."/>
            <person name="Dai X."/>
            <person name="Doyle J.J."/>
            <person name="Dudez A.M."/>
            <person name="Farmer A.D."/>
            <person name="Fouteau S."/>
            <person name="Franken C."/>
            <person name="Gibelin C."/>
            <person name="Gish J."/>
            <person name="Goldstein S."/>
            <person name="Gonzalez A.J."/>
            <person name="Green P.J."/>
            <person name="Hallab A."/>
            <person name="Hartog M."/>
            <person name="Hua A."/>
            <person name="Humphray S.J."/>
            <person name="Jeong D.H."/>
            <person name="Jing Y."/>
            <person name="Jocker A."/>
            <person name="Kenton S.M."/>
            <person name="Kim D.J."/>
            <person name="Klee K."/>
            <person name="Lai H."/>
            <person name="Lang C."/>
            <person name="Lin S."/>
            <person name="Macmil S.L."/>
            <person name="Magdelenat G."/>
            <person name="Matthews L."/>
            <person name="McCorrison J."/>
            <person name="Monaghan E.L."/>
            <person name="Mun J.H."/>
            <person name="Najar F.Z."/>
            <person name="Nicholson C."/>
            <person name="Noirot C."/>
            <person name="O'Bleness M."/>
            <person name="Paule C.R."/>
            <person name="Poulain J."/>
            <person name="Prion F."/>
            <person name="Qin B."/>
            <person name="Qu C."/>
            <person name="Retzel E.F."/>
            <person name="Riddle C."/>
            <person name="Sallet E."/>
            <person name="Samain S."/>
            <person name="Samson N."/>
            <person name="Sanders I."/>
            <person name="Saurat O."/>
            <person name="Scarpelli C."/>
            <person name="Schiex T."/>
            <person name="Segurens B."/>
            <person name="Severin A.J."/>
            <person name="Sherrier D.J."/>
            <person name="Shi R."/>
            <person name="Sims S."/>
            <person name="Singer S.R."/>
            <person name="Sinharoy S."/>
            <person name="Sterck L."/>
            <person name="Viollet A."/>
            <person name="Wang B.B."/>
            <person name="Wang K."/>
            <person name="Wang M."/>
            <person name="Wang X."/>
            <person name="Warfsmann J."/>
            <person name="Weissenbach J."/>
            <person name="White D.D."/>
            <person name="White J.D."/>
            <person name="Wiley G.B."/>
            <person name="Wincker P."/>
            <person name="Xing Y."/>
            <person name="Yang L."/>
            <person name="Yao Z."/>
            <person name="Ying F."/>
            <person name="Zhai J."/>
            <person name="Zhou L."/>
            <person name="Zuber A."/>
            <person name="Denarie J."/>
            <person name="Dixon R.A."/>
            <person name="May G.D."/>
            <person name="Schwartz D.C."/>
            <person name="Rogers J."/>
            <person name="Quetier F."/>
            <person name="Town C.D."/>
            <person name="Roe B.A."/>
        </authorList>
    </citation>
    <scope>NUCLEOTIDE SEQUENCE [LARGE SCALE GENOMIC DNA]</scope>
    <source>
        <strain evidence="4">A17</strain>
        <strain evidence="6 7">cv. Jemalong A17</strain>
    </source>
</reference>
<dbReference type="Gene3D" id="3.40.50.1820">
    <property type="entry name" value="alpha/beta hydrolase"/>
    <property type="match status" value="1"/>
</dbReference>
<reference evidence="4 7" key="3">
    <citation type="journal article" date="2014" name="BMC Genomics">
        <title>An improved genome release (version Mt4.0) for the model legume Medicago truncatula.</title>
        <authorList>
            <person name="Tang H."/>
            <person name="Krishnakumar V."/>
            <person name="Bidwell S."/>
            <person name="Rosen B."/>
            <person name="Chan A."/>
            <person name="Zhou S."/>
            <person name="Gentzbittel L."/>
            <person name="Childs K.L."/>
            <person name="Yandell M."/>
            <person name="Gundlach H."/>
            <person name="Mayer K.F."/>
            <person name="Schwartz D.C."/>
            <person name="Town C.D."/>
        </authorList>
    </citation>
    <scope>GENOME REANNOTATION</scope>
    <source>
        <strain evidence="4">A17</strain>
        <strain evidence="6 7">cv. Jemalong A17</strain>
    </source>
</reference>
<dbReference type="Pfam" id="PF12697">
    <property type="entry name" value="Abhydrolase_6"/>
    <property type="match status" value="1"/>
</dbReference>
<dbReference type="Proteomes" id="UP000265566">
    <property type="component" value="Chromosome 5"/>
</dbReference>
<name>I3T6R3_MEDTR</name>
<evidence type="ECO:0000313" key="4">
    <source>
        <dbReference type="EMBL" id="KEH28138.1"/>
    </source>
</evidence>
<reference evidence="6" key="4">
    <citation type="submission" date="2015-04" db="UniProtKB">
        <authorList>
            <consortium name="EnsemblPlants"/>
        </authorList>
    </citation>
    <scope>IDENTIFICATION</scope>
    <source>
        <strain evidence="6">cv. Jemalong A17</strain>
    </source>
</reference>
<dbReference type="FunFam" id="3.40.50.1820:FF:000025">
    <property type="entry name" value="putative methylesterase 11, chloroplastic"/>
    <property type="match status" value="1"/>
</dbReference>
<evidence type="ECO:0000259" key="2">
    <source>
        <dbReference type="Pfam" id="PF12697"/>
    </source>
</evidence>
<dbReference type="InterPro" id="IPR045889">
    <property type="entry name" value="MES/HNL"/>
</dbReference>
<protein>
    <submittedName>
        <fullName evidence="4">Methylesterase-like protein</fullName>
    </submittedName>
    <submittedName>
        <fullName evidence="5">Putative carboxylesterase</fullName>
        <ecNumber evidence="5">3.1.1.1</ecNumber>
    </submittedName>
</protein>
<organism evidence="3">
    <name type="scientific">Medicago truncatula</name>
    <name type="common">Barrel medic</name>
    <name type="synonym">Medicago tribuloides</name>
    <dbReference type="NCBI Taxonomy" id="3880"/>
    <lineage>
        <taxon>Eukaryota</taxon>
        <taxon>Viridiplantae</taxon>
        <taxon>Streptophyta</taxon>
        <taxon>Embryophyta</taxon>
        <taxon>Tracheophyta</taxon>
        <taxon>Spermatophyta</taxon>
        <taxon>Magnoliopsida</taxon>
        <taxon>eudicotyledons</taxon>
        <taxon>Gunneridae</taxon>
        <taxon>Pentapetalae</taxon>
        <taxon>rosids</taxon>
        <taxon>fabids</taxon>
        <taxon>Fabales</taxon>
        <taxon>Fabaceae</taxon>
        <taxon>Papilionoideae</taxon>
        <taxon>50 kb inversion clade</taxon>
        <taxon>NPAAA clade</taxon>
        <taxon>Hologalegina</taxon>
        <taxon>IRL clade</taxon>
        <taxon>Trifolieae</taxon>
        <taxon>Medicago</taxon>
    </lineage>
</organism>
<dbReference type="OrthoDB" id="1263307at2759"/>
<dbReference type="EMBL" id="BT148411">
    <property type="protein sequence ID" value="AFK48205.1"/>
    <property type="molecule type" value="mRNA"/>
</dbReference>
<dbReference type="InterPro" id="IPR029058">
    <property type="entry name" value="AB_hydrolase_fold"/>
</dbReference>
<dbReference type="EC" id="3.1.1.1" evidence="5"/>
<evidence type="ECO:0000313" key="7">
    <source>
        <dbReference type="Proteomes" id="UP000002051"/>
    </source>
</evidence>
<dbReference type="GO" id="GO:0009696">
    <property type="term" value="P:salicylic acid metabolic process"/>
    <property type="evidence" value="ECO:0000318"/>
    <property type="project" value="GO_Central"/>
</dbReference>
<dbReference type="GO" id="GO:0080032">
    <property type="term" value="F:methyl jasmonate esterase activity"/>
    <property type="evidence" value="ECO:0000318"/>
    <property type="project" value="GO_Central"/>
</dbReference>
<dbReference type="GO" id="GO:0009694">
    <property type="term" value="P:jasmonic acid metabolic process"/>
    <property type="evidence" value="ECO:0000318"/>
    <property type="project" value="GO_Central"/>
</dbReference>
<dbReference type="AlphaFoldDB" id="I3T6R3"/>
<dbReference type="EMBL" id="PSQE01000005">
    <property type="protein sequence ID" value="RHN56344.1"/>
    <property type="molecule type" value="Genomic_DNA"/>
</dbReference>
<evidence type="ECO:0000313" key="3">
    <source>
        <dbReference type="EMBL" id="AFK48205.1"/>
    </source>
</evidence>
<dbReference type="PANTHER" id="PTHR10992">
    <property type="entry name" value="METHYLESTERASE FAMILY MEMBER"/>
    <property type="match status" value="1"/>
</dbReference>
<dbReference type="PANTHER" id="PTHR10992:SF1032">
    <property type="entry name" value="METHYLESTERASE 17"/>
    <property type="match status" value="1"/>
</dbReference>
<feature type="domain" description="AB hydrolase-1" evidence="2">
    <location>
        <begin position="31"/>
        <end position="266"/>
    </location>
</feature>
<dbReference type="Gramene" id="rna31729">
    <property type="protein sequence ID" value="RHN56344.1"/>
    <property type="gene ID" value="gene31729"/>
</dbReference>
<accession>I3T6R3</accession>
<dbReference type="GO" id="GO:0080031">
    <property type="term" value="F:methyl salicylate esterase activity"/>
    <property type="evidence" value="ECO:0000318"/>
    <property type="project" value="GO_Central"/>
</dbReference>
<dbReference type="EnsemblPlants" id="KEH28138">
    <property type="protein sequence ID" value="KEH28138"/>
    <property type="gene ID" value="MTR_5g068100"/>
</dbReference>
<reference evidence="5" key="5">
    <citation type="journal article" date="2018" name="Nat. Plants">
        <title>Whole-genome landscape of Medicago truncatula symbiotic genes.</title>
        <authorList>
            <person name="Pecrix Y."/>
            <person name="Gamas P."/>
            <person name="Carrere S."/>
        </authorList>
    </citation>
    <scope>NUCLEOTIDE SEQUENCE</scope>
    <source>
        <tissue evidence="5">Leaves</tissue>
    </source>
</reference>
<dbReference type="Proteomes" id="UP000002051">
    <property type="component" value="Chromosome 5"/>
</dbReference>
<proteinExistence type="evidence at transcript level"/>
<gene>
    <name evidence="6" type="primary">25494825</name>
    <name evidence="4" type="ordered locus">MTR_5g068100</name>
    <name evidence="5" type="ORF">MtrunA17_Chr5g0428471</name>
</gene>
<evidence type="ECO:0000313" key="6">
    <source>
        <dbReference type="EnsemblPlants" id="KEH28138"/>
    </source>
</evidence>
<dbReference type="GO" id="GO:0106435">
    <property type="term" value="F:carboxylesterase activity"/>
    <property type="evidence" value="ECO:0007669"/>
    <property type="project" value="UniProtKB-EC"/>
</dbReference>
<dbReference type="SUPFAM" id="SSF53474">
    <property type="entry name" value="alpha/beta-Hydrolases"/>
    <property type="match status" value="1"/>
</dbReference>
<reference evidence="3" key="2">
    <citation type="submission" date="2012-05" db="EMBL/GenBank/DDBJ databases">
        <authorList>
            <person name="Krishnakumar V."/>
            <person name="Cheung F."/>
            <person name="Xiao Y."/>
            <person name="Chan A."/>
            <person name="Moskal W.A."/>
            <person name="Town C.D."/>
        </authorList>
    </citation>
    <scope>NUCLEOTIDE SEQUENCE</scope>
</reference>
<dbReference type="KEGG" id="mtr:25494825"/>